<name>A0A158AQU1_9BURK</name>
<evidence type="ECO:0000313" key="2">
    <source>
        <dbReference type="Proteomes" id="UP000054596"/>
    </source>
</evidence>
<comment type="caution">
    <text evidence="1">The sequence shown here is derived from an EMBL/GenBank/DDBJ whole genome shotgun (WGS) entry which is preliminary data.</text>
</comment>
<reference evidence="1" key="1">
    <citation type="submission" date="2016-01" db="EMBL/GenBank/DDBJ databases">
        <authorList>
            <person name="Peeters C."/>
        </authorList>
    </citation>
    <scope>NUCLEOTIDE SEQUENCE [LARGE SCALE GENOMIC DNA]</scope>
    <source>
        <strain evidence="1">LMG 29325</strain>
    </source>
</reference>
<sequence length="66" mass="7775">MTQLREGRLVPLLTRHLAQRESIYIHYRHRTEQPLRVRTFIDFVIGKLADNGDLFLSPAQLRAFAK</sequence>
<organism evidence="1 2">
    <name type="scientific">Caballeronia glebae</name>
    <dbReference type="NCBI Taxonomy" id="1777143"/>
    <lineage>
        <taxon>Bacteria</taxon>
        <taxon>Pseudomonadati</taxon>
        <taxon>Pseudomonadota</taxon>
        <taxon>Betaproteobacteria</taxon>
        <taxon>Burkholderiales</taxon>
        <taxon>Burkholderiaceae</taxon>
        <taxon>Caballeronia</taxon>
    </lineage>
</organism>
<dbReference type="SUPFAM" id="SSF53850">
    <property type="entry name" value="Periplasmic binding protein-like II"/>
    <property type="match status" value="1"/>
</dbReference>
<keyword evidence="2" id="KW-1185">Reference proteome</keyword>
<dbReference type="AlphaFoldDB" id="A0A158AQU1"/>
<dbReference type="EMBL" id="FCOJ02000017">
    <property type="protein sequence ID" value="SAK60214.1"/>
    <property type="molecule type" value="Genomic_DNA"/>
</dbReference>
<protein>
    <submittedName>
        <fullName evidence="1">LysR family transcriptional regulator</fullName>
    </submittedName>
</protein>
<dbReference type="RefSeq" id="WP_407642998.1">
    <property type="nucleotide sequence ID" value="NZ_FCOJ02000017.1"/>
</dbReference>
<dbReference type="Proteomes" id="UP000054596">
    <property type="component" value="Unassembled WGS sequence"/>
</dbReference>
<proteinExistence type="predicted"/>
<dbReference type="Gene3D" id="3.40.190.290">
    <property type="match status" value="1"/>
</dbReference>
<evidence type="ECO:0000313" key="1">
    <source>
        <dbReference type="EMBL" id="SAK60214.1"/>
    </source>
</evidence>
<dbReference type="STRING" id="1777143.AWB82_02798"/>
<gene>
    <name evidence="1" type="ORF">AWB82_02798</name>
</gene>
<accession>A0A158AQU1</accession>